<evidence type="ECO:0000313" key="1">
    <source>
        <dbReference type="EMBL" id="SOB74172.1"/>
    </source>
</evidence>
<proteinExistence type="predicted"/>
<keyword evidence="2" id="KW-1185">Reference proteome</keyword>
<accession>A0A285PYA4</accession>
<evidence type="ECO:0000313" key="2">
    <source>
        <dbReference type="Proteomes" id="UP000274850"/>
    </source>
</evidence>
<organism evidence="1">
    <name type="scientific">Cedratvirus lausannensis</name>
    <dbReference type="NCBI Taxonomy" id="2023205"/>
    <lineage>
        <taxon>Viruses</taxon>
        <taxon>Pithoviruses</taxon>
        <taxon>Orthocedratvirinae</taxon>
        <taxon>Alphacedratvirus</taxon>
        <taxon>Alphacedratvirus francolausannense</taxon>
    </lineage>
</organism>
<protein>
    <submittedName>
        <fullName evidence="1">Uncharacterized protein</fullName>
    </submittedName>
</protein>
<dbReference type="Proteomes" id="UP000274850">
    <property type="component" value="Segment"/>
</dbReference>
<reference evidence="1" key="1">
    <citation type="submission" date="2017-08" db="EMBL/GenBank/DDBJ databases">
        <authorList>
            <person name="de Groot N.N."/>
        </authorList>
    </citation>
    <scope>NUCLEOTIDE SEQUENCE</scope>
</reference>
<sequence>MHPSDNVLFNIALCYDNPYILSTCDQQMRDMLSGEGFWKRRFAQDHLKLPLFPCFGVFSWSTAYLTSKKSTEVVNRFMQDFQPFTILLWYIPDVRMLSFSNLPTSLASAYLTKACKEYEIKNSLQSFPRKFCRCHLKVEKEEITFILGEHRDKIKVSKEEMRKFLFHVDFLNIQKLGEL</sequence>
<gene>
    <name evidence="1" type="ORF">BQ9231_00289</name>
</gene>
<dbReference type="EMBL" id="LT907979">
    <property type="protein sequence ID" value="SOB74172.1"/>
    <property type="molecule type" value="Genomic_DNA"/>
</dbReference>
<name>A0A285PYA4_9VIRU</name>